<accession>A0AAD4MNV5</accession>
<reference evidence="1" key="1">
    <citation type="submission" date="2022-01" db="EMBL/GenBank/DDBJ databases">
        <title>Genome Sequence Resource for Two Populations of Ditylenchus destructor, the Migratory Endoparasitic Phytonematode.</title>
        <authorList>
            <person name="Zhang H."/>
            <person name="Lin R."/>
            <person name="Xie B."/>
        </authorList>
    </citation>
    <scope>NUCLEOTIDE SEQUENCE</scope>
    <source>
        <strain evidence="1">BazhouSP</strain>
    </source>
</reference>
<gene>
    <name evidence="1" type="ORF">DdX_16511</name>
</gene>
<name>A0AAD4MNV5_9BILA</name>
<protein>
    <submittedName>
        <fullName evidence="1">Uncharacterized protein</fullName>
    </submittedName>
</protein>
<proteinExistence type="predicted"/>
<evidence type="ECO:0000313" key="2">
    <source>
        <dbReference type="Proteomes" id="UP001201812"/>
    </source>
</evidence>
<keyword evidence="2" id="KW-1185">Reference proteome</keyword>
<evidence type="ECO:0000313" key="1">
    <source>
        <dbReference type="EMBL" id="KAI1700762.1"/>
    </source>
</evidence>
<sequence>MAKLDRIRLCFSTHLCSENCAADTLNESENGMVVVHLCARVLQDGHMNATSMPSRGLVIHCEYMKGFPKVIPNGPFYSCNLTVRRIDMFAAFLTAKINQSNHLLLFVA</sequence>
<comment type="caution">
    <text evidence="1">The sequence shown here is derived from an EMBL/GenBank/DDBJ whole genome shotgun (WGS) entry which is preliminary data.</text>
</comment>
<dbReference type="Proteomes" id="UP001201812">
    <property type="component" value="Unassembled WGS sequence"/>
</dbReference>
<dbReference type="EMBL" id="JAKKPZ010000135">
    <property type="protein sequence ID" value="KAI1700762.1"/>
    <property type="molecule type" value="Genomic_DNA"/>
</dbReference>
<dbReference type="AlphaFoldDB" id="A0AAD4MNV5"/>
<organism evidence="1 2">
    <name type="scientific">Ditylenchus destructor</name>
    <dbReference type="NCBI Taxonomy" id="166010"/>
    <lineage>
        <taxon>Eukaryota</taxon>
        <taxon>Metazoa</taxon>
        <taxon>Ecdysozoa</taxon>
        <taxon>Nematoda</taxon>
        <taxon>Chromadorea</taxon>
        <taxon>Rhabditida</taxon>
        <taxon>Tylenchina</taxon>
        <taxon>Tylenchomorpha</taxon>
        <taxon>Sphaerularioidea</taxon>
        <taxon>Anguinidae</taxon>
        <taxon>Anguininae</taxon>
        <taxon>Ditylenchus</taxon>
    </lineage>
</organism>